<dbReference type="InterPro" id="IPR054767">
    <property type="entry name" value="Cas10-Cmr2_palm2"/>
</dbReference>
<dbReference type="InterPro" id="IPR006674">
    <property type="entry name" value="HD_domain"/>
</dbReference>
<dbReference type="PATRIC" id="fig|271.14.peg.1594"/>
<keyword evidence="9" id="KW-0269">Exonuclease</keyword>
<evidence type="ECO:0000256" key="1">
    <source>
        <dbReference type="ARBA" id="ARBA00001968"/>
    </source>
</evidence>
<evidence type="ECO:0000256" key="5">
    <source>
        <dbReference type="ARBA" id="ARBA00022722"/>
    </source>
</evidence>
<accession>A0A0M9AEE5</accession>
<evidence type="ECO:0000256" key="8">
    <source>
        <dbReference type="ARBA" id="ARBA00022801"/>
    </source>
</evidence>
<keyword evidence="4" id="KW-0808">Transferase</keyword>
<dbReference type="PANTHER" id="PTHR36528">
    <property type="entry name" value="CRISPR SYSTEM SINGLE-STRAND-SPECIFIC DEOXYRIBONUCLEASE CAS10/CSM1 (SUBTYPE III-A)"/>
    <property type="match status" value="1"/>
</dbReference>
<keyword evidence="7" id="KW-0255">Endonuclease</keyword>
<gene>
    <name evidence="15" type="ORF">BVI061214_01519</name>
</gene>
<evidence type="ECO:0000256" key="10">
    <source>
        <dbReference type="ARBA" id="ARBA00022840"/>
    </source>
</evidence>
<feature type="region of interest" description="Disordered" evidence="13">
    <location>
        <begin position="99"/>
        <end position="136"/>
    </location>
</feature>
<sequence>MVRDGLDLALAGLLHDVGKLYGRALWGERDERLPDRTHTAYTAHFVQKEAELFRKAGLDPDWLAKTASRHHEGWRDRPQYQPQSPEEWCVALADTYASQEREEGGQGGSPPEVPLQPPFSQLRLQGKEGRDGGYLPVGGGGRVGLAPGALYPEASVPMGKATYGRLVERLEARLSEMARLSLTKEALLLNLALAFQEALSLVPADTQSEPDVSLYDHLRLTAAIAHALWLYHGGQPSVEELRRDGEKFLLVVGDLGGIQGHIYRISGAETGVGGIAKRLRARSLEVSLAAETMALGILRSLGLTPLNRILGAGGKFYLLLPNTKEAQEALEEAREAWGRWALRRGGSLIPNLASLAFEGKEFRDFAGVLKALHKELAQAKLKPFPFLKKTEETRGEALRPCAACGLRPALKDEPGSLCPDCEREREVGGLLPKRDRVGFFPDGAPRPFFAFPSLKVALEDGPGAVHVFRAELDFRPSAVPTEAKPLLGHLPRVAHALKAQGVSLADYTAWAREEGLLEEEEGGEDRVLTFGELAALSEGAPYLGALMLDADRMGEAFATGFKREERDLATPSRLAALSRTLEVFFATEVLELIRNPALYAGRLGWDALKARRKGERYPLIYSVYSGGDDLFLLGPWDVLLDFALDLERLYALFTGHEALTLSGGFVLAGPSLPIPELARLLTRAEKAAKEAGRGRLFLFGQAVPWAHLRNLRQEVEALRSDLRAERVSRAQVYRWLSLWRRFWGQDMNEGERMRYKPLLAYALRRVRERDKGAWKRYMGLLDHQGPAWRYLPVWVQWGLYLSRKTREEPLEVKA</sequence>
<comment type="cofactor">
    <cofactor evidence="1">
        <name>a divalent metal cation</name>
        <dbReference type="ChEBI" id="CHEBI:60240"/>
    </cofactor>
</comment>
<evidence type="ECO:0000256" key="11">
    <source>
        <dbReference type="ARBA" id="ARBA00023118"/>
    </source>
</evidence>
<dbReference type="SUPFAM" id="SSF109604">
    <property type="entry name" value="HD-domain/PDEase-like"/>
    <property type="match status" value="1"/>
</dbReference>
<dbReference type="InterPro" id="IPR000160">
    <property type="entry name" value="GGDEF_dom"/>
</dbReference>
<keyword evidence="6" id="KW-0547">Nucleotide-binding</keyword>
<dbReference type="Proteomes" id="UP000037685">
    <property type="component" value="Unassembled WGS sequence"/>
</dbReference>
<dbReference type="PANTHER" id="PTHR36528:SF1">
    <property type="entry name" value="CRISPR SYSTEM SINGLE-STRAND-SPECIFIC DEOXYRIBONUCLEASE CAS10_CSM1 (SUBTYPE III-A)"/>
    <property type="match status" value="1"/>
</dbReference>
<dbReference type="InterPro" id="IPR043128">
    <property type="entry name" value="Rev_trsase/Diguanyl_cyclase"/>
</dbReference>
<name>A0A0M9AEE5_THEAQ</name>
<dbReference type="GO" id="GO:0004519">
    <property type="term" value="F:endonuclease activity"/>
    <property type="evidence" value="ECO:0007669"/>
    <property type="project" value="UniProtKB-KW"/>
</dbReference>
<comment type="caution">
    <text evidence="15">The sequence shown here is derived from an EMBL/GenBank/DDBJ whole genome shotgun (WGS) entry which is preliminary data.</text>
</comment>
<evidence type="ECO:0000256" key="4">
    <source>
        <dbReference type="ARBA" id="ARBA00022679"/>
    </source>
</evidence>
<dbReference type="GO" id="GO:0005524">
    <property type="term" value="F:ATP binding"/>
    <property type="evidence" value="ECO:0007669"/>
    <property type="project" value="UniProtKB-KW"/>
</dbReference>
<evidence type="ECO:0000256" key="6">
    <source>
        <dbReference type="ARBA" id="ARBA00022741"/>
    </source>
</evidence>
<dbReference type="Pfam" id="PF22335">
    <property type="entry name" value="Cas10-Cmr2_palm2"/>
    <property type="match status" value="1"/>
</dbReference>
<dbReference type="Gene3D" id="3.30.70.270">
    <property type="match status" value="1"/>
</dbReference>
<evidence type="ECO:0000313" key="15">
    <source>
        <dbReference type="EMBL" id="KOX90329.1"/>
    </source>
</evidence>
<dbReference type="Pfam" id="PF01966">
    <property type="entry name" value="HD"/>
    <property type="match status" value="1"/>
</dbReference>
<reference evidence="15 16" key="1">
    <citation type="submission" date="2015-07" db="EMBL/GenBank/DDBJ databases">
        <authorList>
            <person name="Noorani M."/>
        </authorList>
    </citation>
    <scope>NUCLEOTIDE SEQUENCE [LARGE SCALE GENOMIC DNA]</scope>
    <source>
        <strain evidence="16">ATCC 25104 / DSM 625 / JCM 10724 / NBRC 103206 / NCIMB 11243 / YT-1</strain>
    </source>
</reference>
<evidence type="ECO:0000256" key="9">
    <source>
        <dbReference type="ARBA" id="ARBA00022839"/>
    </source>
</evidence>
<keyword evidence="8" id="KW-0378">Hydrolase</keyword>
<evidence type="ECO:0000256" key="13">
    <source>
        <dbReference type="SAM" id="MobiDB-lite"/>
    </source>
</evidence>
<dbReference type="PROSITE" id="PS50887">
    <property type="entry name" value="GGDEF"/>
    <property type="match status" value="1"/>
</dbReference>
<evidence type="ECO:0000313" key="16">
    <source>
        <dbReference type="Proteomes" id="UP000037685"/>
    </source>
</evidence>
<dbReference type="RefSeq" id="WP_053767912.1">
    <property type="nucleotide sequence ID" value="NZ_LHCI01000106.1"/>
</dbReference>
<dbReference type="InterPro" id="IPR041062">
    <property type="entry name" value="Csm1_B"/>
</dbReference>
<dbReference type="GO" id="GO:0004527">
    <property type="term" value="F:exonuclease activity"/>
    <property type="evidence" value="ECO:0007669"/>
    <property type="project" value="UniProtKB-KW"/>
</dbReference>
<evidence type="ECO:0000259" key="14">
    <source>
        <dbReference type="PROSITE" id="PS50887"/>
    </source>
</evidence>
<feature type="domain" description="GGDEF" evidence="14">
    <location>
        <begin position="541"/>
        <end position="701"/>
    </location>
</feature>
<dbReference type="InterPro" id="IPR013408">
    <property type="entry name" value="Cas10/Csm1"/>
</dbReference>
<protein>
    <recommendedName>
        <fullName evidence="3">CRISPR system single-strand-specific deoxyribonuclease Cas10/Csm1 (subtype III-A)</fullName>
    </recommendedName>
    <alternativeName>
        <fullName evidence="12">Cyclic oligoadenylate synthase</fullName>
    </alternativeName>
</protein>
<keyword evidence="11" id="KW-0051">Antiviral defense</keyword>
<dbReference type="InterPro" id="IPR052117">
    <property type="entry name" value="Cas10/Csm1_subtype-III-A"/>
</dbReference>
<keyword evidence="5" id="KW-0540">Nuclease</keyword>
<evidence type="ECO:0000256" key="12">
    <source>
        <dbReference type="ARBA" id="ARBA00032922"/>
    </source>
</evidence>
<evidence type="ECO:0000256" key="7">
    <source>
        <dbReference type="ARBA" id="ARBA00022759"/>
    </source>
</evidence>
<keyword evidence="10" id="KW-0067">ATP-binding</keyword>
<dbReference type="AlphaFoldDB" id="A0A0M9AEE5"/>
<evidence type="ECO:0000256" key="3">
    <source>
        <dbReference type="ARBA" id="ARBA00014333"/>
    </source>
</evidence>
<dbReference type="CDD" id="cd09680">
    <property type="entry name" value="Cas10_III"/>
    <property type="match status" value="1"/>
</dbReference>
<dbReference type="Pfam" id="PF18211">
    <property type="entry name" value="Csm1_B"/>
    <property type="match status" value="1"/>
</dbReference>
<comment type="similarity">
    <text evidence="2">Belongs to the CRISPR-associated Cas10/Csm1 family.</text>
</comment>
<dbReference type="GO" id="GO:0016740">
    <property type="term" value="F:transferase activity"/>
    <property type="evidence" value="ECO:0007669"/>
    <property type="project" value="UniProtKB-KW"/>
</dbReference>
<dbReference type="NCBIfam" id="TIGR02578">
    <property type="entry name" value="cas_TM1811_Csm1"/>
    <property type="match status" value="1"/>
</dbReference>
<dbReference type="Gene3D" id="1.10.3210.10">
    <property type="entry name" value="Hypothetical protein af1432"/>
    <property type="match status" value="1"/>
</dbReference>
<dbReference type="GO" id="GO:0051607">
    <property type="term" value="P:defense response to virus"/>
    <property type="evidence" value="ECO:0007669"/>
    <property type="project" value="UniProtKB-KW"/>
</dbReference>
<dbReference type="EMBL" id="LHCI01000106">
    <property type="protein sequence ID" value="KOX90329.1"/>
    <property type="molecule type" value="Genomic_DNA"/>
</dbReference>
<evidence type="ECO:0000256" key="2">
    <source>
        <dbReference type="ARBA" id="ARBA00005700"/>
    </source>
</evidence>
<proteinExistence type="inferred from homology"/>
<organism evidence="15 16">
    <name type="scientific">Thermus aquaticus</name>
    <dbReference type="NCBI Taxonomy" id="271"/>
    <lineage>
        <taxon>Bacteria</taxon>
        <taxon>Thermotogati</taxon>
        <taxon>Deinococcota</taxon>
        <taxon>Deinococci</taxon>
        <taxon>Thermales</taxon>
        <taxon>Thermaceae</taxon>
        <taxon>Thermus</taxon>
    </lineage>
</organism>